<dbReference type="Proteomes" id="UP000663879">
    <property type="component" value="Unassembled WGS sequence"/>
</dbReference>
<comment type="caution">
    <text evidence="3">The sequence shown here is derived from an EMBL/GenBank/DDBJ whole genome shotgun (WGS) entry which is preliminary data.</text>
</comment>
<evidence type="ECO:0000313" key="4">
    <source>
        <dbReference type="Proteomes" id="UP000663879"/>
    </source>
</evidence>
<dbReference type="EMBL" id="CAJNOC010001401">
    <property type="protein sequence ID" value="CAF0861692.1"/>
    <property type="molecule type" value="Genomic_DNA"/>
</dbReference>
<keyword evidence="2" id="KW-0732">Signal</keyword>
<evidence type="ECO:0000256" key="1">
    <source>
        <dbReference type="SAM" id="Phobius"/>
    </source>
</evidence>
<proteinExistence type="predicted"/>
<dbReference type="AlphaFoldDB" id="A0A813WSY6"/>
<gene>
    <name evidence="3" type="ORF">OXX778_LOCUS9475</name>
</gene>
<organism evidence="3 4">
    <name type="scientific">Brachionus calyciflorus</name>
    <dbReference type="NCBI Taxonomy" id="104777"/>
    <lineage>
        <taxon>Eukaryota</taxon>
        <taxon>Metazoa</taxon>
        <taxon>Spiralia</taxon>
        <taxon>Gnathifera</taxon>
        <taxon>Rotifera</taxon>
        <taxon>Eurotatoria</taxon>
        <taxon>Monogononta</taxon>
        <taxon>Pseudotrocha</taxon>
        <taxon>Ploima</taxon>
        <taxon>Brachionidae</taxon>
        <taxon>Brachionus</taxon>
    </lineage>
</organism>
<keyword evidence="1" id="KW-0812">Transmembrane</keyword>
<reference evidence="3" key="1">
    <citation type="submission" date="2021-02" db="EMBL/GenBank/DDBJ databases">
        <authorList>
            <person name="Nowell W R."/>
        </authorList>
    </citation>
    <scope>NUCLEOTIDE SEQUENCE</scope>
    <source>
        <strain evidence="3">Ploen Becks lab</strain>
    </source>
</reference>
<sequence length="354" mass="41349">MRNYFYLALISLVLASSVDCFFDDEDIKYLTGAYCIKSSTCDRNGIVNICECPNTDRDHFEDYNNLQLFCSETTCKNCKDIMSDLIYGAGFECQCNNTKQHFYCKYEEKYQKKMEDLKEWLQSFLNQSKSTHTNDDLISNDHQSDYYHDYDREYNMKNAIVSKRQTRNSNVLHHKNKIEKSCVLNGTAHLCKCPSDFRNLLKSCDNSYLFCNQLSSCRNCKEDFYLKRGYGYECECSGIKKHFICRDQDEMVEAYNKIESKLADVFSLVIVSILAFLFFSTIACCCACCIGYISIKCWKNVISKYFKRGIRYNRLQMATNDQSSTVPVQYNRNDKFELDDKNDVAPIYETDPLV</sequence>
<keyword evidence="1" id="KW-1133">Transmembrane helix</keyword>
<feature type="chain" id="PRO_5032758128" evidence="2">
    <location>
        <begin position="21"/>
        <end position="354"/>
    </location>
</feature>
<accession>A0A813WSY6</accession>
<keyword evidence="1" id="KW-0472">Membrane</keyword>
<feature type="transmembrane region" description="Helical" evidence="1">
    <location>
        <begin position="265"/>
        <end position="295"/>
    </location>
</feature>
<keyword evidence="4" id="KW-1185">Reference proteome</keyword>
<protein>
    <submittedName>
        <fullName evidence="3">Uncharacterized protein</fullName>
    </submittedName>
</protein>
<evidence type="ECO:0000256" key="2">
    <source>
        <dbReference type="SAM" id="SignalP"/>
    </source>
</evidence>
<name>A0A813WSY6_9BILA</name>
<feature type="signal peptide" evidence="2">
    <location>
        <begin position="1"/>
        <end position="20"/>
    </location>
</feature>
<evidence type="ECO:0000313" key="3">
    <source>
        <dbReference type="EMBL" id="CAF0861692.1"/>
    </source>
</evidence>